<feature type="domain" description="Glycoside hydrolase family 31 N-terminal" evidence="13">
    <location>
        <begin position="88"/>
        <end position="271"/>
    </location>
</feature>
<dbReference type="GO" id="GO:0006491">
    <property type="term" value="P:N-glycan processing"/>
    <property type="evidence" value="ECO:0007669"/>
    <property type="project" value="TreeGrafter"/>
</dbReference>
<evidence type="ECO:0000256" key="5">
    <source>
        <dbReference type="ARBA" id="ARBA00022801"/>
    </source>
</evidence>
<keyword evidence="6" id="KW-0256">Endoplasmic reticulum</keyword>
<keyword evidence="8 10" id="KW-0326">Glycosidase</keyword>
<reference evidence="15" key="1">
    <citation type="submission" date="2022-01" db="EMBL/GenBank/DDBJ databases">
        <authorList>
            <person name="King R."/>
        </authorList>
    </citation>
    <scope>NUCLEOTIDE SEQUENCE</scope>
</reference>
<dbReference type="SUPFAM" id="SSF74650">
    <property type="entry name" value="Galactose mutarotase-like"/>
    <property type="match status" value="1"/>
</dbReference>
<dbReference type="Pfam" id="PF13802">
    <property type="entry name" value="Gal_mutarotas_2"/>
    <property type="match status" value="1"/>
</dbReference>
<dbReference type="Gene3D" id="2.60.40.1760">
    <property type="entry name" value="glycosyl hydrolase (family 31)"/>
    <property type="match status" value="1"/>
</dbReference>
<comment type="pathway">
    <text evidence="2">Glycan metabolism; N-glycan metabolism.</text>
</comment>
<dbReference type="GO" id="GO:0090599">
    <property type="term" value="F:alpha-glucosidase activity"/>
    <property type="evidence" value="ECO:0007669"/>
    <property type="project" value="TreeGrafter"/>
</dbReference>
<dbReference type="PROSITE" id="PS00129">
    <property type="entry name" value="GLYCOSYL_HYDROL_F31_1"/>
    <property type="match status" value="1"/>
</dbReference>
<dbReference type="Pfam" id="PF01055">
    <property type="entry name" value="Glyco_hydro_31_2nd"/>
    <property type="match status" value="1"/>
</dbReference>
<evidence type="ECO:0000256" key="6">
    <source>
        <dbReference type="ARBA" id="ARBA00022824"/>
    </source>
</evidence>
<evidence type="ECO:0000256" key="11">
    <source>
        <dbReference type="SAM" id="SignalP"/>
    </source>
</evidence>
<sequence length="870" mass="99265">MVRGLTSSWGIMIRFFVFFALISAILAQTIDKNVFKNCSRIDFCTRLRNTDVDEKLKYSADIKSYNSTKANIIVIPLKNGNGNKLNLVLSLLKGNKIRAKVQEHQSKRFELGDIVIIEKLKALPFKTSHIGDKVISFYPEDESYPYEVQVLAGPPFTVQFIYNKQVVVILDADKLVMENSDASEAFTFKVDFPGSTRLYGLLDHAYKMSLGKTNNGSDNSMDPFRLRNSDSWAYEANSPMALYGARPVIFGHSKEKTSAIFLHNAAEQWIDVNSEDTEQPSAYFMVERAAFDLFVLLGPTPKDIVRQFTTLTGRAHLPQIWALGYHQCRFSYKSQDDVKEVVALLDKNNFPWDAIYLDGDHTDGYRWFHWNSTTYTDPVEMLNNISATGRVAVSISDPHIKVEDSYDVYIGAKEKYFTKWKNGSNYEANCWPDLSSWIDFMIPKASDYYASWYSYKKFNGSTPALAGIWNDMNEPAVFDDNTEKTMPFDVLHAGKIPHGDIHNIYGLTQTRATHKGLMDRDEGKKRPFILTRSHFAGSQRYAAMWTGDNSASWEHFANSYSECMTANLMGMVFCGADIGGFIKDPSMELLQRWYQGAVWLPFFRGHSSRESKRREPYLLPKEVQTVLRNTLRLRYRHVPVFYTLFYEHTRTGDPIIRPLYYQYPEIEDMDTQVLVGTDIMGVAVTQPNVSSVEVYFPDKNSHWYRIDDDSAAISVGGIKKKVDVNITTSPVFYRAGSIIFRKDIPRKSAVAAIDDPFAVYVNLDQNNEASGRLYVDDYYSFNYTDKNNYLYVSFTYDNDLHALRMSTIDGDNTGLNALIEQIVINRLKVSDEGIFTSHQVIFDKTYDGIPLSGINIGPSLNENEELIIKL</sequence>
<protein>
    <recommendedName>
        <fullName evidence="9">Glucosidase II subunit alpha</fullName>
    </recommendedName>
</protein>
<dbReference type="OrthoDB" id="3237269at2759"/>
<proteinExistence type="inferred from homology"/>
<dbReference type="Gene3D" id="2.60.40.1180">
    <property type="entry name" value="Golgi alpha-mannosidase II"/>
    <property type="match status" value="2"/>
</dbReference>
<dbReference type="SUPFAM" id="SSF51445">
    <property type="entry name" value="(Trans)glycosidases"/>
    <property type="match status" value="1"/>
</dbReference>
<evidence type="ECO:0000256" key="10">
    <source>
        <dbReference type="RuleBase" id="RU361185"/>
    </source>
</evidence>
<dbReference type="InterPro" id="IPR017853">
    <property type="entry name" value="GH"/>
</dbReference>
<dbReference type="PANTHER" id="PTHR22762">
    <property type="entry name" value="ALPHA-GLUCOSIDASE"/>
    <property type="match status" value="1"/>
</dbReference>
<dbReference type="Pfam" id="PF21365">
    <property type="entry name" value="Glyco_hydro_31_3rd"/>
    <property type="match status" value="1"/>
</dbReference>
<keyword evidence="4 11" id="KW-0732">Signal</keyword>
<name>A0A9P0D693_9CUCU</name>
<dbReference type="EMBL" id="OV651817">
    <property type="protein sequence ID" value="CAH1111002.1"/>
    <property type="molecule type" value="Genomic_DNA"/>
</dbReference>
<feature type="signal peptide" evidence="11">
    <location>
        <begin position="1"/>
        <end position="27"/>
    </location>
</feature>
<feature type="domain" description="Glycoside hydrolase family 31 TIM barrel" evidence="12">
    <location>
        <begin position="316"/>
        <end position="644"/>
    </location>
</feature>
<accession>A0A9P0D693</accession>
<organism evidence="15 16">
    <name type="scientific">Psylliodes chrysocephalus</name>
    <dbReference type="NCBI Taxonomy" id="3402493"/>
    <lineage>
        <taxon>Eukaryota</taxon>
        <taxon>Metazoa</taxon>
        <taxon>Ecdysozoa</taxon>
        <taxon>Arthropoda</taxon>
        <taxon>Hexapoda</taxon>
        <taxon>Insecta</taxon>
        <taxon>Pterygota</taxon>
        <taxon>Neoptera</taxon>
        <taxon>Endopterygota</taxon>
        <taxon>Coleoptera</taxon>
        <taxon>Polyphaga</taxon>
        <taxon>Cucujiformia</taxon>
        <taxon>Chrysomeloidea</taxon>
        <taxon>Chrysomelidae</taxon>
        <taxon>Galerucinae</taxon>
        <taxon>Alticini</taxon>
        <taxon>Psylliodes</taxon>
    </lineage>
</organism>
<dbReference type="GO" id="GO:0005783">
    <property type="term" value="C:endoplasmic reticulum"/>
    <property type="evidence" value="ECO:0007669"/>
    <property type="project" value="UniProtKB-SubCell"/>
</dbReference>
<dbReference type="CDD" id="cd06603">
    <property type="entry name" value="GH31_GANC_GANAB_alpha"/>
    <property type="match status" value="1"/>
</dbReference>
<evidence type="ECO:0000256" key="9">
    <source>
        <dbReference type="ARBA" id="ARBA00042895"/>
    </source>
</evidence>
<dbReference type="InterPro" id="IPR013780">
    <property type="entry name" value="Glyco_hydro_b"/>
</dbReference>
<evidence type="ECO:0000259" key="12">
    <source>
        <dbReference type="Pfam" id="PF01055"/>
    </source>
</evidence>
<dbReference type="InterPro" id="IPR011013">
    <property type="entry name" value="Gal_mutarotase_sf_dom"/>
</dbReference>
<keyword evidence="16" id="KW-1185">Reference proteome</keyword>
<evidence type="ECO:0000256" key="8">
    <source>
        <dbReference type="ARBA" id="ARBA00023295"/>
    </source>
</evidence>
<dbReference type="GO" id="GO:0005975">
    <property type="term" value="P:carbohydrate metabolic process"/>
    <property type="evidence" value="ECO:0007669"/>
    <property type="project" value="InterPro"/>
</dbReference>
<evidence type="ECO:0000256" key="7">
    <source>
        <dbReference type="ARBA" id="ARBA00023180"/>
    </source>
</evidence>
<dbReference type="CDD" id="cd14752">
    <property type="entry name" value="GH31_N"/>
    <property type="match status" value="1"/>
</dbReference>
<dbReference type="GO" id="GO:0030246">
    <property type="term" value="F:carbohydrate binding"/>
    <property type="evidence" value="ECO:0007669"/>
    <property type="project" value="InterPro"/>
</dbReference>
<dbReference type="Proteomes" id="UP001153636">
    <property type="component" value="Chromosome 5"/>
</dbReference>
<dbReference type="AlphaFoldDB" id="A0A9P0D693"/>
<comment type="similarity">
    <text evidence="3 10">Belongs to the glycosyl hydrolase 31 family.</text>
</comment>
<dbReference type="PANTHER" id="PTHR22762:SF54">
    <property type="entry name" value="BCDNA.GH04962"/>
    <property type="match status" value="1"/>
</dbReference>
<feature type="domain" description="Glycosyl hydrolase family 31 C-terminal" evidence="14">
    <location>
        <begin position="652"/>
        <end position="739"/>
    </location>
</feature>
<evidence type="ECO:0000259" key="14">
    <source>
        <dbReference type="Pfam" id="PF21365"/>
    </source>
</evidence>
<evidence type="ECO:0000259" key="13">
    <source>
        <dbReference type="Pfam" id="PF13802"/>
    </source>
</evidence>
<evidence type="ECO:0000256" key="1">
    <source>
        <dbReference type="ARBA" id="ARBA00004240"/>
    </source>
</evidence>
<evidence type="ECO:0000256" key="2">
    <source>
        <dbReference type="ARBA" id="ARBA00004833"/>
    </source>
</evidence>
<dbReference type="SUPFAM" id="SSF51011">
    <property type="entry name" value="Glycosyl hydrolase domain"/>
    <property type="match status" value="1"/>
</dbReference>
<comment type="subcellular location">
    <subcellularLocation>
        <location evidence="1">Endoplasmic reticulum</location>
    </subcellularLocation>
</comment>
<dbReference type="InterPro" id="IPR025887">
    <property type="entry name" value="Glyco_hydro_31_N_dom"/>
</dbReference>
<evidence type="ECO:0000313" key="16">
    <source>
        <dbReference type="Proteomes" id="UP001153636"/>
    </source>
</evidence>
<evidence type="ECO:0000313" key="15">
    <source>
        <dbReference type="EMBL" id="CAH1111002.1"/>
    </source>
</evidence>
<keyword evidence="7" id="KW-0325">Glycoprotein</keyword>
<dbReference type="Gene3D" id="3.20.20.80">
    <property type="entry name" value="Glycosidases"/>
    <property type="match status" value="2"/>
</dbReference>
<feature type="chain" id="PRO_5040234020" description="Glucosidase II subunit alpha" evidence="11">
    <location>
        <begin position="28"/>
        <end position="870"/>
    </location>
</feature>
<dbReference type="InterPro" id="IPR030458">
    <property type="entry name" value="Glyco_hydro_31_AS"/>
</dbReference>
<gene>
    <name evidence="15" type="ORF">PSYICH_LOCUS11686</name>
</gene>
<keyword evidence="5 10" id="KW-0378">Hydrolase</keyword>
<evidence type="ECO:0000256" key="3">
    <source>
        <dbReference type="ARBA" id="ARBA00007806"/>
    </source>
</evidence>
<dbReference type="InterPro" id="IPR048395">
    <property type="entry name" value="Glyco_hydro_31_C"/>
</dbReference>
<dbReference type="InterPro" id="IPR000322">
    <property type="entry name" value="Glyco_hydro_31_TIM"/>
</dbReference>
<evidence type="ECO:0000256" key="4">
    <source>
        <dbReference type="ARBA" id="ARBA00022729"/>
    </source>
</evidence>